<dbReference type="EMBL" id="LJSK01000388">
    <property type="protein sequence ID" value="KPI83359.1"/>
    <property type="molecule type" value="Genomic_DNA"/>
</dbReference>
<evidence type="ECO:0000313" key="3">
    <source>
        <dbReference type="Proteomes" id="UP000038009"/>
    </source>
</evidence>
<keyword evidence="3" id="KW-1185">Reference proteome</keyword>
<dbReference type="Proteomes" id="UP000038009">
    <property type="component" value="Unassembled WGS sequence"/>
</dbReference>
<gene>
    <name evidence="2" type="ORF">ABL78_7607</name>
</gene>
<proteinExistence type="predicted"/>
<feature type="region of interest" description="Disordered" evidence="1">
    <location>
        <begin position="13"/>
        <end position="73"/>
    </location>
</feature>
<sequence>MIIDQQLGCATERKGGGRHALNRSHVRGARTGHQRSGDHHAAMEGADSAGGGMGKPVVVENDTSGRTPTTGAYGTGAYTSTAMSLIDEHEAILCGVGIHGKRVWCGIGACLTHLPYAV</sequence>
<organism evidence="2 3">
    <name type="scientific">Leptomonas seymouri</name>
    <dbReference type="NCBI Taxonomy" id="5684"/>
    <lineage>
        <taxon>Eukaryota</taxon>
        <taxon>Discoba</taxon>
        <taxon>Euglenozoa</taxon>
        <taxon>Kinetoplastea</taxon>
        <taxon>Metakinetoplastina</taxon>
        <taxon>Trypanosomatida</taxon>
        <taxon>Trypanosomatidae</taxon>
        <taxon>Leishmaniinae</taxon>
        <taxon>Leptomonas</taxon>
    </lineage>
</organism>
<protein>
    <submittedName>
        <fullName evidence="2">None</fullName>
    </submittedName>
</protein>
<dbReference type="VEuPathDB" id="TriTrypDB:Lsey_0388_0030"/>
<feature type="compositionally biased region" description="Basic residues" evidence="1">
    <location>
        <begin position="16"/>
        <end position="33"/>
    </location>
</feature>
<comment type="caution">
    <text evidence="2">The sequence shown here is derived from an EMBL/GenBank/DDBJ whole genome shotgun (WGS) entry which is preliminary data.</text>
</comment>
<accession>A0A0N0P2U3</accession>
<evidence type="ECO:0000256" key="1">
    <source>
        <dbReference type="SAM" id="MobiDB-lite"/>
    </source>
</evidence>
<evidence type="ECO:0000313" key="2">
    <source>
        <dbReference type="EMBL" id="KPI83359.1"/>
    </source>
</evidence>
<name>A0A0N0P2U3_LEPSE</name>
<reference evidence="2 3" key="1">
    <citation type="journal article" date="2015" name="PLoS Pathog.">
        <title>Leptomonas seymouri: Adaptations to the Dixenous Life Cycle Analyzed by Genome Sequencing, Transcriptome Profiling and Co-infection with Leishmania donovani.</title>
        <authorList>
            <person name="Kraeva N."/>
            <person name="Butenko A."/>
            <person name="Hlavacova J."/>
            <person name="Kostygov A."/>
            <person name="Myskova J."/>
            <person name="Grybchuk D."/>
            <person name="Lestinova T."/>
            <person name="Votypka J."/>
            <person name="Volf P."/>
            <person name="Opperdoes F."/>
            <person name="Flegontov P."/>
            <person name="Lukes J."/>
            <person name="Yurchenko V."/>
        </authorList>
    </citation>
    <scope>NUCLEOTIDE SEQUENCE [LARGE SCALE GENOMIC DNA]</scope>
    <source>
        <strain evidence="2 3">ATCC 30220</strain>
    </source>
</reference>
<dbReference type="AlphaFoldDB" id="A0A0N0P2U3"/>